<protein>
    <submittedName>
        <fullName evidence="4">Myosin-4-like</fullName>
    </submittedName>
</protein>
<dbReference type="Proteomes" id="UP000085678">
    <property type="component" value="Unplaced"/>
</dbReference>
<dbReference type="KEGG" id="lak:106157246"/>
<keyword evidence="1" id="KW-0175">Coiled coil</keyword>
<feature type="compositionally biased region" description="Basic and acidic residues" evidence="2">
    <location>
        <begin position="210"/>
        <end position="224"/>
    </location>
</feature>
<name>A0A1S3HQG1_LINAN</name>
<dbReference type="GeneID" id="106157246"/>
<sequence length="337" mass="38744">MKEVENYVEHIRSLSEERMSLTTGLENENEQLKAEIEHLKQELETHQNEEVREMLIQQGLDDIAQGSVSEQIAFLLVERARLLDELEAEQSKRNSSGGIGPDNGLNVSQSKLQQMLEQERRDHEEELRQQQESMKQVKEQLRSVQEQELSKVQADKRKVEEQITKARERVKELEKETLKLKGELGKEKLLRAQAEKKAKQSSEVLPTKSGSEEELWKAKQDKSKLERDMLSMKGKVKILEDQKAQLSDQVRILTEDLDKERQQTANKSASEECGLLELNAKVSTQGTQISQLQITQQNLEVEKSALAIKLDSAQKDMENLKKENNELAMENHCLPEH</sequence>
<proteinExistence type="predicted"/>
<dbReference type="AlphaFoldDB" id="A0A1S3HQG1"/>
<evidence type="ECO:0000313" key="3">
    <source>
        <dbReference type="Proteomes" id="UP000085678"/>
    </source>
</evidence>
<dbReference type="PANTHER" id="PTHR34479">
    <property type="entry name" value="COILED-COIL DOMAIN-CONTAINING PROTEIN 30"/>
    <property type="match status" value="1"/>
</dbReference>
<feature type="compositionally biased region" description="Basic and acidic residues" evidence="2">
    <location>
        <begin position="191"/>
        <end position="200"/>
    </location>
</feature>
<dbReference type="OrthoDB" id="10007527at2759"/>
<gene>
    <name evidence="4" type="primary">LOC106157246</name>
</gene>
<dbReference type="RefSeq" id="XP_013388293.1">
    <property type="nucleotide sequence ID" value="XM_013532839.1"/>
</dbReference>
<dbReference type="PANTHER" id="PTHR34479:SF1">
    <property type="entry name" value="COILED-COIL DOMAIN-CONTAINING PROTEIN 30"/>
    <property type="match status" value="1"/>
</dbReference>
<feature type="compositionally biased region" description="Basic and acidic residues" evidence="2">
    <location>
        <begin position="117"/>
        <end position="141"/>
    </location>
</feature>
<keyword evidence="3" id="KW-1185">Reference proteome</keyword>
<organism evidence="3 4">
    <name type="scientific">Lingula anatina</name>
    <name type="common">Brachiopod</name>
    <name type="synonym">Lingula unguis</name>
    <dbReference type="NCBI Taxonomy" id="7574"/>
    <lineage>
        <taxon>Eukaryota</taxon>
        <taxon>Metazoa</taxon>
        <taxon>Spiralia</taxon>
        <taxon>Lophotrochozoa</taxon>
        <taxon>Brachiopoda</taxon>
        <taxon>Linguliformea</taxon>
        <taxon>Lingulata</taxon>
        <taxon>Lingulida</taxon>
        <taxon>Linguloidea</taxon>
        <taxon>Lingulidae</taxon>
        <taxon>Lingula</taxon>
    </lineage>
</organism>
<evidence type="ECO:0000256" key="2">
    <source>
        <dbReference type="SAM" id="MobiDB-lite"/>
    </source>
</evidence>
<dbReference type="InParanoid" id="A0A1S3HQG1"/>
<feature type="region of interest" description="Disordered" evidence="2">
    <location>
        <begin position="114"/>
        <end position="142"/>
    </location>
</feature>
<reference evidence="4" key="1">
    <citation type="submission" date="2025-08" db="UniProtKB">
        <authorList>
            <consortium name="RefSeq"/>
        </authorList>
    </citation>
    <scope>IDENTIFICATION</scope>
    <source>
        <tissue evidence="4">Gonads</tissue>
    </source>
</reference>
<feature type="region of interest" description="Disordered" evidence="2">
    <location>
        <begin position="191"/>
        <end position="224"/>
    </location>
</feature>
<feature type="coiled-coil region" evidence="1">
    <location>
        <begin position="296"/>
        <end position="330"/>
    </location>
</feature>
<accession>A0A1S3HQG1</accession>
<evidence type="ECO:0000313" key="4">
    <source>
        <dbReference type="RefSeq" id="XP_013388293.1"/>
    </source>
</evidence>
<dbReference type="InterPro" id="IPR052825">
    <property type="entry name" value="CCD-Prefoldin_beta-like"/>
</dbReference>
<evidence type="ECO:0000256" key="1">
    <source>
        <dbReference type="SAM" id="Coils"/>
    </source>
</evidence>